<keyword evidence="3" id="KW-1185">Reference proteome</keyword>
<dbReference type="Gene3D" id="3.40.50.1240">
    <property type="entry name" value="Phosphoglycerate mutase-like"/>
    <property type="match status" value="1"/>
</dbReference>
<dbReference type="PANTHER" id="PTHR11931">
    <property type="entry name" value="PHOSPHOGLYCERATE MUTASE"/>
    <property type="match status" value="1"/>
</dbReference>
<feature type="region of interest" description="Disordered" evidence="1">
    <location>
        <begin position="251"/>
        <end position="282"/>
    </location>
</feature>
<evidence type="ECO:0000256" key="1">
    <source>
        <dbReference type="SAM" id="MobiDB-lite"/>
    </source>
</evidence>
<evidence type="ECO:0000313" key="2">
    <source>
        <dbReference type="EMBL" id="PWA38713.1"/>
    </source>
</evidence>
<evidence type="ECO:0000313" key="3">
    <source>
        <dbReference type="Proteomes" id="UP000245207"/>
    </source>
</evidence>
<dbReference type="AlphaFoldDB" id="A0A2U1KPU5"/>
<proteinExistence type="predicted"/>
<name>A0A2U1KPU5_ARTAN</name>
<accession>A0A2U1KPU5</accession>
<dbReference type="GO" id="GO:0006096">
    <property type="term" value="P:glycolytic process"/>
    <property type="evidence" value="ECO:0007669"/>
    <property type="project" value="InterPro"/>
</dbReference>
<dbReference type="SUPFAM" id="SSF53254">
    <property type="entry name" value="Phosphoglycerate mutase-like"/>
    <property type="match status" value="1"/>
</dbReference>
<dbReference type="OrthoDB" id="354304at2759"/>
<reference evidence="2 3" key="1">
    <citation type="journal article" date="2018" name="Mol. Plant">
        <title>The genome of Artemisia annua provides insight into the evolution of Asteraceae family and artemisinin biosynthesis.</title>
        <authorList>
            <person name="Shen Q."/>
            <person name="Zhang L."/>
            <person name="Liao Z."/>
            <person name="Wang S."/>
            <person name="Yan T."/>
            <person name="Shi P."/>
            <person name="Liu M."/>
            <person name="Fu X."/>
            <person name="Pan Q."/>
            <person name="Wang Y."/>
            <person name="Lv Z."/>
            <person name="Lu X."/>
            <person name="Zhang F."/>
            <person name="Jiang W."/>
            <person name="Ma Y."/>
            <person name="Chen M."/>
            <person name="Hao X."/>
            <person name="Li L."/>
            <person name="Tang Y."/>
            <person name="Lv G."/>
            <person name="Zhou Y."/>
            <person name="Sun X."/>
            <person name="Brodelius P.E."/>
            <person name="Rose J.K.C."/>
            <person name="Tang K."/>
        </authorList>
    </citation>
    <scope>NUCLEOTIDE SEQUENCE [LARGE SCALE GENOMIC DNA]</scope>
    <source>
        <strain evidence="3">cv. Huhao1</strain>
        <tissue evidence="2">Leaf</tissue>
    </source>
</reference>
<comment type="caution">
    <text evidence="2">The sequence shown here is derived from an EMBL/GenBank/DDBJ whole genome shotgun (WGS) entry which is preliminary data.</text>
</comment>
<feature type="compositionally biased region" description="Polar residues" evidence="1">
    <location>
        <begin position="252"/>
        <end position="262"/>
    </location>
</feature>
<dbReference type="InterPro" id="IPR029033">
    <property type="entry name" value="His_PPase_superfam"/>
</dbReference>
<dbReference type="InterPro" id="IPR005952">
    <property type="entry name" value="Phosphogly_mut1"/>
</dbReference>
<sequence>MKVTGGTRLVKAAVNVGDRLRWVEEEIELLQSKLKNIEEGFKKQVIILNKGGREKLIDETIEDTLEKETTTVHMKVKTEASWYWFLHILMHIKIFQIVLCEMRYGELQGINKQESADKYGKEQVHKRQRSYDIHPPKPGKKMIHYDVYGSNLNYKYLVQTQALVHNKNRMRFIKRMCLVLRYKLSGLLYIVKFEGVVLVEWVGVDSFVIHDGGVLHPLEACFQQRCPPSLGNMSAAEVAPTIRWMISRDSSHVSAKKTTPTKSELEKKNPNNMRRLHIPKLS</sequence>
<dbReference type="Proteomes" id="UP000245207">
    <property type="component" value="Unassembled WGS sequence"/>
</dbReference>
<dbReference type="STRING" id="35608.A0A2U1KPU5"/>
<protein>
    <submittedName>
        <fullName evidence="2">Uncharacterized protein</fullName>
    </submittedName>
</protein>
<gene>
    <name evidence="2" type="ORF">CTI12_AA579080</name>
</gene>
<dbReference type="EMBL" id="PKPP01015345">
    <property type="protein sequence ID" value="PWA38713.1"/>
    <property type="molecule type" value="Genomic_DNA"/>
</dbReference>
<dbReference type="GO" id="GO:0016868">
    <property type="term" value="F:intramolecular phosphotransferase activity"/>
    <property type="evidence" value="ECO:0007669"/>
    <property type="project" value="InterPro"/>
</dbReference>
<organism evidence="2 3">
    <name type="scientific">Artemisia annua</name>
    <name type="common">Sweet wormwood</name>
    <dbReference type="NCBI Taxonomy" id="35608"/>
    <lineage>
        <taxon>Eukaryota</taxon>
        <taxon>Viridiplantae</taxon>
        <taxon>Streptophyta</taxon>
        <taxon>Embryophyta</taxon>
        <taxon>Tracheophyta</taxon>
        <taxon>Spermatophyta</taxon>
        <taxon>Magnoliopsida</taxon>
        <taxon>eudicotyledons</taxon>
        <taxon>Gunneridae</taxon>
        <taxon>Pentapetalae</taxon>
        <taxon>asterids</taxon>
        <taxon>campanulids</taxon>
        <taxon>Asterales</taxon>
        <taxon>Asteraceae</taxon>
        <taxon>Asteroideae</taxon>
        <taxon>Anthemideae</taxon>
        <taxon>Artemisiinae</taxon>
        <taxon>Artemisia</taxon>
    </lineage>
</organism>